<dbReference type="STRING" id="1300345.LF41_2148"/>
<accession>A0A0A2X4R0</accession>
<dbReference type="GO" id="GO:0032049">
    <property type="term" value="P:cardiolipin biosynthetic process"/>
    <property type="evidence" value="ECO:0007669"/>
    <property type="project" value="UniProtKB-ARBA"/>
</dbReference>
<dbReference type="InterPro" id="IPR001736">
    <property type="entry name" value="PLipase_D/transphosphatidylase"/>
</dbReference>
<evidence type="ECO:0000259" key="2">
    <source>
        <dbReference type="PROSITE" id="PS50035"/>
    </source>
</evidence>
<dbReference type="PANTHER" id="PTHR21248">
    <property type="entry name" value="CARDIOLIPIN SYNTHASE"/>
    <property type="match status" value="1"/>
</dbReference>
<sequence length="640" mass="70015">MIAARMARALVVLASILVAGGCTTLSTGKADRAQGVAFDARDRIVACERPSDACAAASALRDLGDRALEASAPSAPRHYALLLDRGPDALLARINLIRAARRSIDLQTYIFDEDDAGHLVLDELMAAARRGVRVRVLVDQLAALKKASTLAALSSAHANFDLRVYNPMFNDSRMSYPKYLMASLCCWDRLNQRMHSKLLLVDDAVGVTGGRNYQDDYYDWNAEYDFRDRDVLVAGPVALEMRENFEAFWTSPISVPAERLDDVGRLLLREGAPALEHIAFAAPDRVAQMSNEASDATRIDGLAAAAMPVGVVHFIADVPEKHQGENDTAENAGQRLRDIVESARTEVLLQTPYLVLSKEAQEMFRGMHARDNAPRVTISTNSLASTDAFIVYALSYKYKRRYLREFGFHIHEFKPFPASAPIDLAAIAAGAEEEGQRAALIAGAEEEERQKKRPPQQQGEAVATRYFGSGGGGANAPVPLQRAGVRIGLHAKSIVVDERIGVVGTHNFDPRGDTYNTESMVVIEDAGFARALADSIRGDMRPENAWVIAPRDKSPILPGIDYSLDKVSEELPIFDLWPWRYATSYDFVPGPECPAALPRDDPGFRRCYTPVGDFPEVSLGLKGLTTRIFTAFGAGLAPIL</sequence>
<dbReference type="AlphaFoldDB" id="A0A0A2X4R0"/>
<dbReference type="CDD" id="cd09111">
    <property type="entry name" value="PLDc_ymdC_like_1"/>
    <property type="match status" value="1"/>
</dbReference>
<comment type="caution">
    <text evidence="3">The sequence shown here is derived from an EMBL/GenBank/DDBJ whole genome shotgun (WGS) entry which is preliminary data.</text>
</comment>
<dbReference type="RefSeq" id="WP_237577617.1">
    <property type="nucleotide sequence ID" value="NZ_JRKJ01000003.1"/>
</dbReference>
<keyword evidence="4" id="KW-1185">Reference proteome</keyword>
<dbReference type="Pfam" id="PF13091">
    <property type="entry name" value="PLDc_2"/>
    <property type="match status" value="2"/>
</dbReference>
<dbReference type="Gene3D" id="3.30.870.10">
    <property type="entry name" value="Endonuclease Chain A"/>
    <property type="match status" value="2"/>
</dbReference>
<dbReference type="GO" id="GO:0030572">
    <property type="term" value="F:phosphatidyltransferase activity"/>
    <property type="evidence" value="ECO:0007669"/>
    <property type="project" value="UniProtKB-ARBA"/>
</dbReference>
<dbReference type="SMART" id="SM00155">
    <property type="entry name" value="PLDc"/>
    <property type="match status" value="2"/>
</dbReference>
<reference evidence="3 4" key="1">
    <citation type="submission" date="2014-09" db="EMBL/GenBank/DDBJ databases">
        <title>Genome sequences of Lysobacter dokdonensis DS-58.</title>
        <authorList>
            <person name="Kim J.F."/>
            <person name="Kwak M.-J."/>
        </authorList>
    </citation>
    <scope>NUCLEOTIDE SEQUENCE [LARGE SCALE GENOMIC DNA]</scope>
    <source>
        <strain evidence="3 4">DS-58</strain>
    </source>
</reference>
<dbReference type="PROSITE" id="PS51257">
    <property type="entry name" value="PROKAR_LIPOPROTEIN"/>
    <property type="match status" value="1"/>
</dbReference>
<feature type="chain" id="PRO_5001996596" evidence="1">
    <location>
        <begin position="20"/>
        <end position="640"/>
    </location>
</feature>
<dbReference type="InterPro" id="IPR025202">
    <property type="entry name" value="PLD-like_dom"/>
</dbReference>
<dbReference type="Proteomes" id="UP000030518">
    <property type="component" value="Unassembled WGS sequence"/>
</dbReference>
<keyword evidence="1" id="KW-0732">Signal</keyword>
<evidence type="ECO:0000256" key="1">
    <source>
        <dbReference type="SAM" id="SignalP"/>
    </source>
</evidence>
<dbReference type="eggNOG" id="COG1502">
    <property type="taxonomic scope" value="Bacteria"/>
</dbReference>
<evidence type="ECO:0000313" key="3">
    <source>
        <dbReference type="EMBL" id="KGQ20194.1"/>
    </source>
</evidence>
<name>A0A0A2X4R0_9GAMM</name>
<dbReference type="PATRIC" id="fig|1300345.3.peg.729"/>
<dbReference type="EMBL" id="JRKJ01000003">
    <property type="protein sequence ID" value="KGQ20194.1"/>
    <property type="molecule type" value="Genomic_DNA"/>
</dbReference>
<proteinExistence type="predicted"/>
<organism evidence="3 4">
    <name type="scientific">Lysobacter dokdonensis DS-58</name>
    <dbReference type="NCBI Taxonomy" id="1300345"/>
    <lineage>
        <taxon>Bacteria</taxon>
        <taxon>Pseudomonadati</taxon>
        <taxon>Pseudomonadota</taxon>
        <taxon>Gammaproteobacteria</taxon>
        <taxon>Lysobacterales</taxon>
        <taxon>Lysobacteraceae</taxon>
        <taxon>Noviluteimonas</taxon>
    </lineage>
</organism>
<dbReference type="SUPFAM" id="SSF56024">
    <property type="entry name" value="Phospholipase D/nuclease"/>
    <property type="match status" value="2"/>
</dbReference>
<evidence type="ECO:0000313" key="4">
    <source>
        <dbReference type="Proteomes" id="UP000030518"/>
    </source>
</evidence>
<gene>
    <name evidence="3" type="ORF">LF41_2148</name>
</gene>
<dbReference type="PROSITE" id="PS50035">
    <property type="entry name" value="PLD"/>
    <property type="match status" value="2"/>
</dbReference>
<feature type="signal peptide" evidence="1">
    <location>
        <begin position="1"/>
        <end position="19"/>
    </location>
</feature>
<dbReference type="CDD" id="cd09113">
    <property type="entry name" value="PLDc_ymdC_like_2"/>
    <property type="match status" value="1"/>
</dbReference>
<feature type="domain" description="PLD phosphodiesterase" evidence="2">
    <location>
        <begin position="485"/>
        <end position="512"/>
    </location>
</feature>
<protein>
    <submittedName>
        <fullName evidence="3">Cardiolipin synthetase</fullName>
    </submittedName>
</protein>
<feature type="domain" description="PLD phosphodiesterase" evidence="2">
    <location>
        <begin position="190"/>
        <end position="217"/>
    </location>
</feature>
<dbReference type="PANTHER" id="PTHR21248:SF12">
    <property type="entry name" value="CARDIOLIPIN SYNTHASE C"/>
    <property type="match status" value="1"/>
</dbReference>